<dbReference type="Pfam" id="PF00251">
    <property type="entry name" value="Glyco_hydro_32N"/>
    <property type="match status" value="1"/>
</dbReference>
<dbReference type="Gene3D" id="2.115.10.20">
    <property type="entry name" value="Glycosyl hydrolase domain, family 43"/>
    <property type="match status" value="1"/>
</dbReference>
<evidence type="ECO:0000256" key="9">
    <source>
        <dbReference type="RuleBase" id="RU365015"/>
    </source>
</evidence>
<comment type="pathway">
    <text evidence="1 9">Glycan biosynthesis; sucrose metabolism.</text>
</comment>
<feature type="domain" description="Glycosyl hydrolase family 32 C-terminal" evidence="11">
    <location>
        <begin position="353"/>
        <end position="448"/>
    </location>
</feature>
<dbReference type="RefSeq" id="WP_091829464.1">
    <property type="nucleotide sequence ID" value="NZ_FNZK01000003.1"/>
</dbReference>
<evidence type="ECO:0000256" key="4">
    <source>
        <dbReference type="ARBA" id="ARBA00019623"/>
    </source>
</evidence>
<comment type="function">
    <text evidence="9">Enables the bacterium to metabolize sucrose as a sole carbon source.</text>
</comment>
<protein>
    <recommendedName>
        <fullName evidence="4 8">Sucrose-6-phosphate hydrolase</fullName>
        <ecNumber evidence="3 8">3.2.1.26</ecNumber>
    </recommendedName>
    <alternativeName>
        <fullName evidence="7 9">Invertase</fullName>
    </alternativeName>
</protein>
<accession>A0A1H6W9C0</accession>
<dbReference type="NCBIfam" id="TIGR01322">
    <property type="entry name" value="scrB_fam"/>
    <property type="match status" value="1"/>
</dbReference>
<keyword evidence="13" id="KW-1185">Reference proteome</keyword>
<reference evidence="12 13" key="1">
    <citation type="submission" date="2016-10" db="EMBL/GenBank/DDBJ databases">
        <authorList>
            <person name="de Groot N.N."/>
        </authorList>
    </citation>
    <scope>NUCLEOTIDE SEQUENCE [LARGE SCALE GENOMIC DNA]</scope>
    <source>
        <strain evidence="12 13">DSM 2179</strain>
    </source>
</reference>
<dbReference type="STRING" id="84035.SAMN05660742_103127"/>
<dbReference type="InterPro" id="IPR013189">
    <property type="entry name" value="Glyco_hydro_32_C"/>
</dbReference>
<evidence type="ECO:0000313" key="13">
    <source>
        <dbReference type="Proteomes" id="UP000199662"/>
    </source>
</evidence>
<comment type="similarity">
    <text evidence="2 8">Belongs to the glycosyl hydrolase 32 family.</text>
</comment>
<evidence type="ECO:0000256" key="8">
    <source>
        <dbReference type="RuleBase" id="RU362110"/>
    </source>
</evidence>
<dbReference type="InterPro" id="IPR006232">
    <property type="entry name" value="Suc6P_hydrolase"/>
</dbReference>
<gene>
    <name evidence="12" type="ORF">SAMN05660742_103127</name>
</gene>
<dbReference type="InterPro" id="IPR051214">
    <property type="entry name" value="GH32_Enzymes"/>
</dbReference>
<dbReference type="SUPFAM" id="SSF49899">
    <property type="entry name" value="Concanavalin A-like lectins/glucanases"/>
    <property type="match status" value="1"/>
</dbReference>
<dbReference type="InterPro" id="IPR013148">
    <property type="entry name" value="Glyco_hydro_32_N"/>
</dbReference>
<feature type="domain" description="Glycosyl hydrolase family 32 N-terminal" evidence="10">
    <location>
        <begin position="27"/>
        <end position="326"/>
    </location>
</feature>
<dbReference type="GO" id="GO:0005737">
    <property type="term" value="C:cytoplasm"/>
    <property type="evidence" value="ECO:0007669"/>
    <property type="project" value="UniProtKB-SubCell"/>
</dbReference>
<keyword evidence="5 8" id="KW-0378">Hydrolase</keyword>
<proteinExistence type="inferred from homology"/>
<evidence type="ECO:0000256" key="2">
    <source>
        <dbReference type="ARBA" id="ARBA00009902"/>
    </source>
</evidence>
<evidence type="ECO:0000259" key="11">
    <source>
        <dbReference type="Pfam" id="PF08244"/>
    </source>
</evidence>
<dbReference type="InterPro" id="IPR001362">
    <property type="entry name" value="Glyco_hydro_32"/>
</dbReference>
<keyword evidence="9" id="KW-0963">Cytoplasm</keyword>
<evidence type="ECO:0000259" key="10">
    <source>
        <dbReference type="Pfam" id="PF00251"/>
    </source>
</evidence>
<dbReference type="CDD" id="cd18623">
    <property type="entry name" value="GH32_ScrB-like"/>
    <property type="match status" value="1"/>
</dbReference>
<evidence type="ECO:0000256" key="7">
    <source>
        <dbReference type="ARBA" id="ARBA00033367"/>
    </source>
</evidence>
<dbReference type="GO" id="GO:0004564">
    <property type="term" value="F:beta-fructofuranosidase activity"/>
    <property type="evidence" value="ECO:0007669"/>
    <property type="project" value="UniProtKB-EC"/>
</dbReference>
<dbReference type="GO" id="GO:0005985">
    <property type="term" value="P:sucrose metabolic process"/>
    <property type="evidence" value="ECO:0007669"/>
    <property type="project" value="UniProtKB-UniPathway"/>
</dbReference>
<dbReference type="SMART" id="SM00640">
    <property type="entry name" value="Glyco_32"/>
    <property type="match status" value="1"/>
</dbReference>
<organism evidence="12 13">
    <name type="scientific">Propionispira arboris</name>
    <dbReference type="NCBI Taxonomy" id="84035"/>
    <lineage>
        <taxon>Bacteria</taxon>
        <taxon>Bacillati</taxon>
        <taxon>Bacillota</taxon>
        <taxon>Negativicutes</taxon>
        <taxon>Selenomonadales</taxon>
        <taxon>Selenomonadaceae</taxon>
        <taxon>Propionispira</taxon>
    </lineage>
</organism>
<evidence type="ECO:0000256" key="6">
    <source>
        <dbReference type="ARBA" id="ARBA00023295"/>
    </source>
</evidence>
<keyword evidence="6 8" id="KW-0326">Glycosidase</keyword>
<evidence type="ECO:0000256" key="3">
    <source>
        <dbReference type="ARBA" id="ARBA00012758"/>
    </source>
</evidence>
<dbReference type="InterPro" id="IPR023296">
    <property type="entry name" value="Glyco_hydro_beta-prop_sf"/>
</dbReference>
<dbReference type="SUPFAM" id="SSF75005">
    <property type="entry name" value="Arabinanase/levansucrase/invertase"/>
    <property type="match status" value="1"/>
</dbReference>
<name>A0A1H6W9C0_9FIRM</name>
<dbReference type="PANTHER" id="PTHR43101:SF1">
    <property type="entry name" value="BETA-FRUCTOSIDASE"/>
    <property type="match status" value="1"/>
</dbReference>
<dbReference type="EMBL" id="FNZK01000003">
    <property type="protein sequence ID" value="SEJ09122.1"/>
    <property type="molecule type" value="Genomic_DNA"/>
</dbReference>
<dbReference type="Pfam" id="PF08244">
    <property type="entry name" value="Glyco_hydro_32C"/>
    <property type="match status" value="1"/>
</dbReference>
<dbReference type="InterPro" id="IPR013320">
    <property type="entry name" value="ConA-like_dom_sf"/>
</dbReference>
<dbReference type="EC" id="3.2.1.26" evidence="3 8"/>
<dbReference type="PANTHER" id="PTHR43101">
    <property type="entry name" value="BETA-FRUCTOSIDASE"/>
    <property type="match status" value="1"/>
</dbReference>
<evidence type="ECO:0000256" key="5">
    <source>
        <dbReference type="ARBA" id="ARBA00022801"/>
    </source>
</evidence>
<sequence>MVWTKTEYKEKIIAALPMKHFWHNRFHIEMPFGLINDPNGLSFYQGEYHIFYQWNPYSCEHKHKSWGYIKTTDFVHYTIPCLALVPGESFDKDGCYTGCGFVEEDKLQFVYTGNVKNDKNERESYQCLGSLQADGRIKKEGVLIAKQPSGYTAHFRDPYIFYRAGEQYMVLGIQTEALKGRVVLYHKKAGCWEFSGEIKTSLGDFGYMWECPNMLRFADADVLVFSPQGLQAKETKWQNLYQTGYIVGNLNLSTPEFSHGDFEEVDMGFDFYAPQVFKANGRYLMLGWIGMPDRSEDYPTSDKGWMFALTMMRELTMKNGRLYQQPIYEIEKLRSDKTEIFKREFTNYQGELPRGSEILLDLVLGEAKQITIKFYFALEKITFTYDRQKELFCIDRNKMKLGGKGIRKFKLAAKANLRLHFFIDRTVIELFCQDGEKTATLMYFPEEDRSPQLVIQADDIVTSMKGGFWQMGCIEYK</sequence>
<dbReference type="Gene3D" id="2.60.120.560">
    <property type="entry name" value="Exo-inulinase, domain 1"/>
    <property type="match status" value="1"/>
</dbReference>
<comment type="catalytic activity">
    <reaction evidence="8">
        <text>Hydrolysis of terminal non-reducing beta-D-fructofuranoside residues in beta-D-fructofuranosides.</text>
        <dbReference type="EC" id="3.2.1.26"/>
    </reaction>
</comment>
<dbReference type="Proteomes" id="UP000199662">
    <property type="component" value="Unassembled WGS sequence"/>
</dbReference>
<comment type="subcellular location">
    <subcellularLocation>
        <location evidence="9">Cytoplasm</location>
    </subcellularLocation>
</comment>
<dbReference type="UniPathway" id="UPA00238"/>
<evidence type="ECO:0000256" key="1">
    <source>
        <dbReference type="ARBA" id="ARBA00004914"/>
    </source>
</evidence>
<keyword evidence="9" id="KW-0119">Carbohydrate metabolism</keyword>
<evidence type="ECO:0000313" key="12">
    <source>
        <dbReference type="EMBL" id="SEJ09122.1"/>
    </source>
</evidence>
<dbReference type="AlphaFoldDB" id="A0A1H6W9C0"/>